<dbReference type="RefSeq" id="WP_353633555.1">
    <property type="nucleotide sequence ID" value="NZ_CP159204.1"/>
</dbReference>
<proteinExistence type="predicted"/>
<evidence type="ECO:0000256" key="5">
    <source>
        <dbReference type="SAM" id="Phobius"/>
    </source>
</evidence>
<evidence type="ECO:0000256" key="4">
    <source>
        <dbReference type="ARBA" id="ARBA00023136"/>
    </source>
</evidence>
<feature type="domain" description="EamA" evidence="6">
    <location>
        <begin position="151"/>
        <end position="288"/>
    </location>
</feature>
<protein>
    <submittedName>
        <fullName evidence="7">DMT family transporter</fullName>
    </submittedName>
</protein>
<keyword evidence="4 5" id="KW-0472">Membrane</keyword>
<feature type="transmembrane region" description="Helical" evidence="5">
    <location>
        <begin position="33"/>
        <end position="55"/>
    </location>
</feature>
<dbReference type="PANTHER" id="PTHR32322">
    <property type="entry name" value="INNER MEMBRANE TRANSPORTER"/>
    <property type="match status" value="1"/>
</dbReference>
<keyword evidence="2 5" id="KW-0812">Transmembrane</keyword>
<feature type="transmembrane region" description="Helical" evidence="5">
    <location>
        <begin position="148"/>
        <end position="167"/>
    </location>
</feature>
<dbReference type="GO" id="GO:0016020">
    <property type="term" value="C:membrane"/>
    <property type="evidence" value="ECO:0007669"/>
    <property type="project" value="UniProtKB-SubCell"/>
</dbReference>
<feature type="transmembrane region" description="Helical" evidence="5">
    <location>
        <begin position="214"/>
        <end position="234"/>
    </location>
</feature>
<accession>A0AAU8C9H3</accession>
<evidence type="ECO:0000256" key="1">
    <source>
        <dbReference type="ARBA" id="ARBA00004141"/>
    </source>
</evidence>
<gene>
    <name evidence="7" type="ORF">ABSL23_09575</name>
</gene>
<dbReference type="GeneID" id="91109397"/>
<evidence type="ECO:0000259" key="6">
    <source>
        <dbReference type="Pfam" id="PF00892"/>
    </source>
</evidence>
<keyword evidence="3 5" id="KW-1133">Transmembrane helix</keyword>
<dbReference type="AlphaFoldDB" id="A0AAU8C9H3"/>
<evidence type="ECO:0000313" key="7">
    <source>
        <dbReference type="EMBL" id="XCF15497.1"/>
    </source>
</evidence>
<dbReference type="PANTHER" id="PTHR32322:SF2">
    <property type="entry name" value="EAMA DOMAIN-CONTAINING PROTEIN"/>
    <property type="match status" value="1"/>
</dbReference>
<dbReference type="Pfam" id="PF00892">
    <property type="entry name" value="EamA"/>
    <property type="match status" value="2"/>
</dbReference>
<evidence type="ECO:0000256" key="3">
    <source>
        <dbReference type="ARBA" id="ARBA00022989"/>
    </source>
</evidence>
<feature type="transmembrane region" description="Helical" evidence="5">
    <location>
        <begin position="91"/>
        <end position="110"/>
    </location>
</feature>
<feature type="domain" description="EamA" evidence="6">
    <location>
        <begin position="10"/>
        <end position="136"/>
    </location>
</feature>
<feature type="transmembrane region" description="Helical" evidence="5">
    <location>
        <begin position="179"/>
        <end position="202"/>
    </location>
</feature>
<dbReference type="EMBL" id="CP159204">
    <property type="protein sequence ID" value="XCF15497.1"/>
    <property type="molecule type" value="Genomic_DNA"/>
</dbReference>
<reference evidence="7" key="1">
    <citation type="submission" date="2024-06" db="EMBL/GenBank/DDBJ databases">
        <title>Genome Sequence of an extremely halophilic archaeon isolated from Permian era halite, Salado Formation, Carlsbad, New Mexico: Halobacterium sp. strain NMX12-1.</title>
        <authorList>
            <person name="Sotoa L."/>
            <person name="DasSarma P."/>
            <person name="Anton B.P."/>
            <person name="Vincze T."/>
            <person name="Verma I."/>
            <person name="Eralp B."/>
            <person name="Powers D.W."/>
            <person name="Dozier B.L."/>
            <person name="Roberts R.J."/>
            <person name="DasSarma S."/>
        </authorList>
    </citation>
    <scope>NUCLEOTIDE SEQUENCE</scope>
    <source>
        <strain evidence="7">NMX12-1</strain>
    </source>
</reference>
<feature type="transmembrane region" description="Helical" evidence="5">
    <location>
        <begin position="241"/>
        <end position="264"/>
    </location>
</feature>
<dbReference type="SUPFAM" id="SSF103481">
    <property type="entry name" value="Multidrug resistance efflux transporter EmrE"/>
    <property type="match status" value="2"/>
</dbReference>
<sequence length="292" mass="29386">MGLRDAAAPLTAAGLWGGMYVVSKWGFAAVPPVTLAFLRIVVGAVALYAALRALGRSPSFSARDRRGFLRLGAWVALTLATQFVGTDRTTASQGSLLTMLTPVFTLLLGVTMLDERLTWRSTAGMALAGVGTALVVAGQYGLSIGGGNAVGVAVLFVASAAWAAYTVDGARLVRTHGALVAATYSSLAAVPMLGALAAVELAVTGATVPLTPGVLGAVAYLGVASTAAAWFLWYRGVERTTATVVAACFFAQPLVGGVLGALLLGEALGPEFAVGGVVMGVGVALVSTARTG</sequence>
<evidence type="ECO:0000256" key="2">
    <source>
        <dbReference type="ARBA" id="ARBA00022692"/>
    </source>
</evidence>
<dbReference type="InterPro" id="IPR000620">
    <property type="entry name" value="EamA_dom"/>
</dbReference>
<feature type="transmembrane region" description="Helical" evidence="5">
    <location>
        <begin position="270"/>
        <end position="289"/>
    </location>
</feature>
<feature type="transmembrane region" description="Helical" evidence="5">
    <location>
        <begin position="7"/>
        <end position="27"/>
    </location>
</feature>
<name>A0AAU8C9H3_9EURY</name>
<dbReference type="InterPro" id="IPR037185">
    <property type="entry name" value="EmrE-like"/>
</dbReference>
<organism evidence="7">
    <name type="scientific">Halobacterium sp. NMX12-1</name>
    <dbReference type="NCBI Taxonomy" id="3166650"/>
    <lineage>
        <taxon>Archaea</taxon>
        <taxon>Methanobacteriati</taxon>
        <taxon>Methanobacteriota</taxon>
        <taxon>Stenosarchaea group</taxon>
        <taxon>Halobacteria</taxon>
        <taxon>Halobacteriales</taxon>
        <taxon>Halobacteriaceae</taxon>
        <taxon>Halobacterium</taxon>
    </lineage>
</organism>
<comment type="subcellular location">
    <subcellularLocation>
        <location evidence="1">Membrane</location>
        <topology evidence="1">Multi-pass membrane protein</topology>
    </subcellularLocation>
</comment>
<dbReference type="KEGG" id="hanx:ABSL23_09575"/>
<feature type="transmembrane region" description="Helical" evidence="5">
    <location>
        <begin position="122"/>
        <end position="142"/>
    </location>
</feature>
<dbReference type="InterPro" id="IPR050638">
    <property type="entry name" value="AA-Vitamin_Transporters"/>
</dbReference>
<feature type="transmembrane region" description="Helical" evidence="5">
    <location>
        <begin position="67"/>
        <end position="85"/>
    </location>
</feature>